<evidence type="ECO:0000313" key="9">
    <source>
        <dbReference type="EMBL" id="KAD6795739.1"/>
    </source>
</evidence>
<sequence>MSYVESSGSDSDTGIEEDMEALRKACSLTGVDYNATCDSEDEDIELLRSLQQRFSVPASDVGTEHGRISMKPLQTILPSVFSDQNDDYGDDFETLRAIQRRFSQYDDSTNICLESSVQRSEQVGATNNIDLGKESSPNFFVKRINNGRGFPDCVDGRATNQNLDVSSNVTPGTPYANISEGHEPGSELVPATDGSFPRSAQAFVEAIKKNRTCQKLIRHKLAQIEARMEENRKLRERVKILKDFQTACRKRTGRALSQKKDARIQLISIPKKRANISKVKDKSTNAIYQGPPENSHVVHYKNEVSKYPFSLNREPWSKEEKEKLLKGIRQQFQEMLTCSLLSGGNEDSCYRVNMIKKIKNHKITSEELKSFLESDKVNWERLASINVTGRSAPECESRWRNCEDPSINHGSWNLNEDKKLLHIVSNRGISNWIEIAMELKTNRTPFQCLSRFQRSLNASIIKNEWTPPDDEELRKAVAEYGETNWQLVASTLEGRTGTQCSNRWKKSLNPLRKRVGKWDPDEDKRLKIAVKLFGAKNWNKIANFVPGRTQVQCRERWVNCLDPCLNMNEWTEDEDLRLIKAIEENNYCWSRIAASVPPRTDSQCLRRWKVLRPHQVHLLQVARKLKRAALISNFVDREGERPNITVNDFVTPLLIEANPKANEDRKTSNKKKKRIVFKKRSRRARKVTHTENVVNSTDEDDVSENGDDDITVIGVGPTFDGDKSETKNHSTGNCKLDERGVPKIRSRRARQVSHTVKVLSLIDEDDVDYNDTLAGFLDKRCVEKSRPFDDCVIKRKATGKRKRNQR</sequence>
<comment type="caution">
    <text evidence="9">The sequence shown here is derived from an EMBL/GenBank/DDBJ whole genome shotgun (WGS) entry which is preliminary data.</text>
</comment>
<dbReference type="GO" id="GO:0000978">
    <property type="term" value="F:RNA polymerase II cis-regulatory region sequence-specific DNA binding"/>
    <property type="evidence" value="ECO:0007669"/>
    <property type="project" value="TreeGrafter"/>
</dbReference>
<keyword evidence="2" id="KW-0805">Transcription regulation</keyword>
<dbReference type="PROSITE" id="PS50090">
    <property type="entry name" value="MYB_LIKE"/>
    <property type="match status" value="5"/>
</dbReference>
<feature type="region of interest" description="Disordered" evidence="6">
    <location>
        <begin position="161"/>
        <end position="188"/>
    </location>
</feature>
<accession>A0A5N6PS78</accession>
<dbReference type="GO" id="GO:0001006">
    <property type="term" value="F:RNA polymerase III type 3 promoter sequence-specific DNA binding"/>
    <property type="evidence" value="ECO:0007669"/>
    <property type="project" value="TreeGrafter"/>
</dbReference>
<dbReference type="GO" id="GO:0042795">
    <property type="term" value="P:snRNA transcription by RNA polymerase II"/>
    <property type="evidence" value="ECO:0007669"/>
    <property type="project" value="TreeGrafter"/>
</dbReference>
<protein>
    <submittedName>
        <fullName evidence="9">Uncharacterized protein</fullName>
    </submittedName>
</protein>
<dbReference type="InterPro" id="IPR009057">
    <property type="entry name" value="Homeodomain-like_sf"/>
</dbReference>
<proteinExistence type="predicted"/>
<feature type="compositionally biased region" description="Polar residues" evidence="6">
    <location>
        <begin position="161"/>
        <end position="171"/>
    </location>
</feature>
<dbReference type="AlphaFoldDB" id="A0A5N6PS78"/>
<dbReference type="OrthoDB" id="2143914at2759"/>
<evidence type="ECO:0000256" key="3">
    <source>
        <dbReference type="ARBA" id="ARBA00023125"/>
    </source>
</evidence>
<dbReference type="InterPro" id="IPR051575">
    <property type="entry name" value="Myb-like_DNA-bd"/>
</dbReference>
<evidence type="ECO:0000256" key="2">
    <source>
        <dbReference type="ARBA" id="ARBA00023015"/>
    </source>
</evidence>
<dbReference type="SUPFAM" id="SSF46689">
    <property type="entry name" value="Homeodomain-like"/>
    <property type="match status" value="3"/>
</dbReference>
<feature type="compositionally biased region" description="Basic residues" evidence="6">
    <location>
        <begin position="668"/>
        <end position="687"/>
    </location>
</feature>
<keyword evidence="3" id="KW-0238">DNA-binding</keyword>
<evidence type="ECO:0000256" key="5">
    <source>
        <dbReference type="ARBA" id="ARBA00023242"/>
    </source>
</evidence>
<dbReference type="GO" id="GO:0005634">
    <property type="term" value="C:nucleus"/>
    <property type="evidence" value="ECO:0007669"/>
    <property type="project" value="UniProtKB-SubCell"/>
</dbReference>
<dbReference type="PROSITE" id="PS51294">
    <property type="entry name" value="HTH_MYB"/>
    <property type="match status" value="4"/>
</dbReference>
<evidence type="ECO:0000259" key="7">
    <source>
        <dbReference type="PROSITE" id="PS50090"/>
    </source>
</evidence>
<feature type="domain" description="Myb-like" evidence="7">
    <location>
        <begin position="562"/>
        <end position="612"/>
    </location>
</feature>
<dbReference type="PANTHER" id="PTHR46621:SF1">
    <property type="entry name" value="SNRNA-ACTIVATING PROTEIN COMPLEX SUBUNIT 4"/>
    <property type="match status" value="1"/>
</dbReference>
<evidence type="ECO:0000256" key="1">
    <source>
        <dbReference type="ARBA" id="ARBA00004123"/>
    </source>
</evidence>
<name>A0A5N6PS78_9ASTR</name>
<comment type="subcellular location">
    <subcellularLocation>
        <location evidence="1">Nucleus</location>
    </subcellularLocation>
</comment>
<evidence type="ECO:0000313" key="10">
    <source>
        <dbReference type="Proteomes" id="UP000326396"/>
    </source>
</evidence>
<feature type="domain" description="Myb-like" evidence="7">
    <location>
        <begin position="516"/>
        <end position="561"/>
    </location>
</feature>
<feature type="domain" description="HTH myb-type" evidence="8">
    <location>
        <begin position="457"/>
        <end position="510"/>
    </location>
</feature>
<keyword evidence="4" id="KW-0804">Transcription</keyword>
<dbReference type="Pfam" id="PF00249">
    <property type="entry name" value="Myb_DNA-binding"/>
    <property type="match status" value="4"/>
</dbReference>
<feature type="domain" description="Myb-like" evidence="7">
    <location>
        <begin position="308"/>
        <end position="401"/>
    </location>
</feature>
<feature type="domain" description="Myb-like" evidence="7">
    <location>
        <begin position="404"/>
        <end position="456"/>
    </location>
</feature>
<dbReference type="GO" id="GO:0042796">
    <property type="term" value="P:snRNA transcription by RNA polymerase III"/>
    <property type="evidence" value="ECO:0007669"/>
    <property type="project" value="TreeGrafter"/>
</dbReference>
<dbReference type="GO" id="GO:0019185">
    <property type="term" value="C:snRNA-activating protein complex"/>
    <property type="evidence" value="ECO:0007669"/>
    <property type="project" value="TreeGrafter"/>
</dbReference>
<dbReference type="PANTHER" id="PTHR46621">
    <property type="entry name" value="SNRNA-ACTIVATING PROTEIN COMPLEX SUBUNIT 4"/>
    <property type="match status" value="1"/>
</dbReference>
<gene>
    <name evidence="9" type="ORF">E3N88_06635</name>
</gene>
<dbReference type="SMART" id="SM00717">
    <property type="entry name" value="SANT"/>
    <property type="match status" value="5"/>
</dbReference>
<evidence type="ECO:0000259" key="8">
    <source>
        <dbReference type="PROSITE" id="PS51294"/>
    </source>
</evidence>
<evidence type="ECO:0000256" key="4">
    <source>
        <dbReference type="ARBA" id="ARBA00023163"/>
    </source>
</evidence>
<dbReference type="CDD" id="cd00167">
    <property type="entry name" value="SANT"/>
    <property type="match status" value="3"/>
</dbReference>
<keyword evidence="10" id="KW-1185">Reference proteome</keyword>
<evidence type="ECO:0000256" key="6">
    <source>
        <dbReference type="SAM" id="MobiDB-lite"/>
    </source>
</evidence>
<dbReference type="FunFam" id="1.10.10.60:FF:000016">
    <property type="entry name" value="Transcriptional activator Myb isoform A"/>
    <property type="match status" value="1"/>
</dbReference>
<organism evidence="9 10">
    <name type="scientific">Mikania micrantha</name>
    <name type="common">bitter vine</name>
    <dbReference type="NCBI Taxonomy" id="192012"/>
    <lineage>
        <taxon>Eukaryota</taxon>
        <taxon>Viridiplantae</taxon>
        <taxon>Streptophyta</taxon>
        <taxon>Embryophyta</taxon>
        <taxon>Tracheophyta</taxon>
        <taxon>Spermatophyta</taxon>
        <taxon>Magnoliopsida</taxon>
        <taxon>eudicotyledons</taxon>
        <taxon>Gunneridae</taxon>
        <taxon>Pentapetalae</taxon>
        <taxon>asterids</taxon>
        <taxon>campanulids</taxon>
        <taxon>Asterales</taxon>
        <taxon>Asteraceae</taxon>
        <taxon>Asteroideae</taxon>
        <taxon>Heliantheae alliance</taxon>
        <taxon>Eupatorieae</taxon>
        <taxon>Mikania</taxon>
    </lineage>
</organism>
<feature type="domain" description="Myb-like" evidence="7">
    <location>
        <begin position="457"/>
        <end position="508"/>
    </location>
</feature>
<dbReference type="Proteomes" id="UP000326396">
    <property type="component" value="Linkage Group LG11"/>
</dbReference>
<dbReference type="InterPro" id="IPR017930">
    <property type="entry name" value="Myb_dom"/>
</dbReference>
<feature type="domain" description="HTH myb-type" evidence="8">
    <location>
        <begin position="404"/>
        <end position="456"/>
    </location>
</feature>
<dbReference type="InterPro" id="IPR001005">
    <property type="entry name" value="SANT/Myb"/>
</dbReference>
<dbReference type="EMBL" id="SZYD01000003">
    <property type="protein sequence ID" value="KAD6795739.1"/>
    <property type="molecule type" value="Genomic_DNA"/>
</dbReference>
<feature type="compositionally biased region" description="Acidic residues" evidence="6">
    <location>
        <begin position="697"/>
        <end position="707"/>
    </location>
</feature>
<feature type="domain" description="HTH myb-type" evidence="8">
    <location>
        <begin position="512"/>
        <end position="565"/>
    </location>
</feature>
<feature type="domain" description="HTH myb-type" evidence="8">
    <location>
        <begin position="570"/>
        <end position="616"/>
    </location>
</feature>
<dbReference type="Gene3D" id="1.10.10.60">
    <property type="entry name" value="Homeodomain-like"/>
    <property type="match status" value="5"/>
</dbReference>
<feature type="region of interest" description="Disordered" evidence="6">
    <location>
        <begin position="660"/>
        <end position="707"/>
    </location>
</feature>
<reference evidence="9 10" key="1">
    <citation type="submission" date="2019-05" db="EMBL/GenBank/DDBJ databases">
        <title>Mikania micrantha, genome provides insights into the molecular mechanism of rapid growth.</title>
        <authorList>
            <person name="Liu B."/>
        </authorList>
    </citation>
    <scope>NUCLEOTIDE SEQUENCE [LARGE SCALE GENOMIC DNA]</scope>
    <source>
        <strain evidence="9">NLD-2019</strain>
        <tissue evidence="9">Leaf</tissue>
    </source>
</reference>
<keyword evidence="5" id="KW-0539">Nucleus</keyword>